<comment type="caution">
    <text evidence="3">The sequence shown here is derived from an EMBL/GenBank/DDBJ whole genome shotgun (WGS) entry which is preliminary data.</text>
</comment>
<dbReference type="Gene3D" id="2.60.40.680">
    <property type="match status" value="1"/>
</dbReference>
<evidence type="ECO:0000313" key="3">
    <source>
        <dbReference type="EMBL" id="ETR67182.1"/>
    </source>
</evidence>
<organism evidence="3 4">
    <name type="scientific">Candidatus Magnetoglobus multicellularis str. Araruama</name>
    <dbReference type="NCBI Taxonomy" id="890399"/>
    <lineage>
        <taxon>Bacteria</taxon>
        <taxon>Pseudomonadati</taxon>
        <taxon>Thermodesulfobacteriota</taxon>
        <taxon>Desulfobacteria</taxon>
        <taxon>Desulfobacterales</taxon>
        <taxon>Desulfobacteraceae</taxon>
        <taxon>Candidatus Magnetoglobus</taxon>
    </lineage>
</organism>
<dbReference type="Pfam" id="PF00963">
    <property type="entry name" value="Cohesin"/>
    <property type="match status" value="1"/>
</dbReference>
<keyword evidence="1" id="KW-1133">Transmembrane helix</keyword>
<feature type="domain" description="Cohesin" evidence="2">
    <location>
        <begin position="57"/>
        <end position="137"/>
    </location>
</feature>
<keyword evidence="1" id="KW-0812">Transmembrane</keyword>
<reference evidence="4" key="1">
    <citation type="submission" date="2012-11" db="EMBL/GenBank/DDBJ databases">
        <authorList>
            <person name="Lucero-Rivera Y.E."/>
            <person name="Tovar-Ramirez D."/>
        </authorList>
    </citation>
    <scope>NUCLEOTIDE SEQUENCE [LARGE SCALE GENOMIC DNA]</scope>
    <source>
        <strain evidence="4">Araruama</strain>
    </source>
</reference>
<dbReference type="InterPro" id="IPR002102">
    <property type="entry name" value="Cohesin_dom"/>
</dbReference>
<dbReference type="Proteomes" id="UP000189670">
    <property type="component" value="Unassembled WGS sequence"/>
</dbReference>
<evidence type="ECO:0000313" key="4">
    <source>
        <dbReference type="Proteomes" id="UP000189670"/>
    </source>
</evidence>
<name>A0A1V1NX41_9BACT</name>
<sequence length="206" mass="22979">MFSIETGDACLYCLYIKYKRLKLSMKYRICVLITIVSILTTFQTSQASLPGFSEMAISIPIALSNSTTISAINLDIAFDPSQIEVMGLTFHETILENSQYAVHYNTDTPGVAKIVMFATQDSVYGSGIVLFVNILVKGHPFSDTTIKINQFVCNTTPESGGFGIENDIVESLQLKIYHPCDADIDGIISLKDAIYFFRWLQRSNWS</sequence>
<dbReference type="InterPro" id="IPR008965">
    <property type="entry name" value="CBM2/CBM3_carb-bd_dom_sf"/>
</dbReference>
<accession>A0A1V1NX41</accession>
<gene>
    <name evidence="3" type="ORF">OMM_05278</name>
</gene>
<keyword evidence="1" id="KW-0472">Membrane</keyword>
<feature type="transmembrane region" description="Helical" evidence="1">
    <location>
        <begin position="27"/>
        <end position="45"/>
    </location>
</feature>
<dbReference type="EMBL" id="ATBP01001519">
    <property type="protein sequence ID" value="ETR67182.1"/>
    <property type="molecule type" value="Genomic_DNA"/>
</dbReference>
<proteinExistence type="predicted"/>
<dbReference type="SUPFAM" id="SSF49384">
    <property type="entry name" value="Carbohydrate-binding domain"/>
    <property type="match status" value="1"/>
</dbReference>
<dbReference type="GO" id="GO:0030246">
    <property type="term" value="F:carbohydrate binding"/>
    <property type="evidence" value="ECO:0007669"/>
    <property type="project" value="InterPro"/>
</dbReference>
<dbReference type="AlphaFoldDB" id="A0A1V1NX41"/>
<dbReference type="GO" id="GO:0000272">
    <property type="term" value="P:polysaccharide catabolic process"/>
    <property type="evidence" value="ECO:0007669"/>
    <property type="project" value="InterPro"/>
</dbReference>
<evidence type="ECO:0000259" key="2">
    <source>
        <dbReference type="Pfam" id="PF00963"/>
    </source>
</evidence>
<evidence type="ECO:0000256" key="1">
    <source>
        <dbReference type="SAM" id="Phobius"/>
    </source>
</evidence>
<protein>
    <recommendedName>
        <fullName evidence="2">Cohesin domain-containing protein</fullName>
    </recommendedName>
</protein>